<proteinExistence type="predicted"/>
<dbReference type="InterPro" id="IPR011447">
    <property type="entry name" value="DUF1552"/>
</dbReference>
<dbReference type="Proteomes" id="UP000315724">
    <property type="component" value="Chromosome"/>
</dbReference>
<accession>A0A517QPT8</accession>
<dbReference type="KEGG" id="tpol:Mal48_28950"/>
<dbReference type="AlphaFoldDB" id="A0A517QPT8"/>
<dbReference type="OrthoDB" id="9146593at2"/>
<dbReference type="InterPro" id="IPR006311">
    <property type="entry name" value="TAT_signal"/>
</dbReference>
<reference evidence="1 2" key="1">
    <citation type="submission" date="2019-02" db="EMBL/GenBank/DDBJ databases">
        <title>Deep-cultivation of Planctomycetes and their phenomic and genomic characterization uncovers novel biology.</title>
        <authorList>
            <person name="Wiegand S."/>
            <person name="Jogler M."/>
            <person name="Boedeker C."/>
            <person name="Pinto D."/>
            <person name="Vollmers J."/>
            <person name="Rivas-Marin E."/>
            <person name="Kohn T."/>
            <person name="Peeters S.H."/>
            <person name="Heuer A."/>
            <person name="Rast P."/>
            <person name="Oberbeckmann S."/>
            <person name="Bunk B."/>
            <person name="Jeske O."/>
            <person name="Meyerdierks A."/>
            <person name="Storesund J.E."/>
            <person name="Kallscheuer N."/>
            <person name="Luecker S."/>
            <person name="Lage O.M."/>
            <person name="Pohl T."/>
            <person name="Merkel B.J."/>
            <person name="Hornburger P."/>
            <person name="Mueller R.-W."/>
            <person name="Bruemmer F."/>
            <person name="Labrenz M."/>
            <person name="Spormann A.M."/>
            <person name="Op den Camp H."/>
            <person name="Overmann J."/>
            <person name="Amann R."/>
            <person name="Jetten M.S.M."/>
            <person name="Mascher T."/>
            <person name="Medema M.H."/>
            <person name="Devos D.P."/>
            <person name="Kaster A.-K."/>
            <person name="Ovreas L."/>
            <person name="Rohde M."/>
            <person name="Galperin M.Y."/>
            <person name="Jogler C."/>
        </authorList>
    </citation>
    <scope>NUCLEOTIDE SEQUENCE [LARGE SCALE GENOMIC DNA]</scope>
    <source>
        <strain evidence="1 2">Mal48</strain>
    </source>
</reference>
<evidence type="ECO:0000313" key="1">
    <source>
        <dbReference type="EMBL" id="QDT33641.1"/>
    </source>
</evidence>
<dbReference type="PROSITE" id="PS51318">
    <property type="entry name" value="TAT"/>
    <property type="match status" value="1"/>
</dbReference>
<dbReference type="RefSeq" id="WP_145200238.1">
    <property type="nucleotide sequence ID" value="NZ_CP036267.1"/>
</dbReference>
<evidence type="ECO:0000313" key="2">
    <source>
        <dbReference type="Proteomes" id="UP000315724"/>
    </source>
</evidence>
<name>A0A517QPT8_9PLAN</name>
<sequence>MKRIYFSSTKPLNRRHLLRGTGAVALSLPFLDAMLPCFGSRLLADGTKADESPHRFLATCTTLGLHTPALFPEKVGSDYELTPYLKTLKEHRDQLTILSGLSHPEQQGNNGHASELTWLTSAQRPGLAGFKNTISIDQLIAEQVGIHTRFPYLALSTSGRSMSWNANGVEIPGETRPSEIFKALFIDGTKNQIADEVRGLQRGLSILDTVQGEAKKLNQKLGKRDQEKLDEYFSAIRDLEFRFKQSSNWATKPKPKTDAKPPKDIAEKTDAIARQNLMYDMIVLALQSDSTRTITFQISGMNAVPKIPGVQNDWHNLSHHGKDPAKIDELKIIEKAEFEAFNRFLSNLRNVTEKGKSLLDHTTVMFGSNLGNASSHSARNLPILIAGGGFKHGAYAAHDAKDNTPMANMFVTFAQQMGIEIDTFGSSTAAGIRGLELV</sequence>
<dbReference type="EMBL" id="CP036267">
    <property type="protein sequence ID" value="QDT33641.1"/>
    <property type="molecule type" value="Genomic_DNA"/>
</dbReference>
<keyword evidence="2" id="KW-1185">Reference proteome</keyword>
<protein>
    <recommendedName>
        <fullName evidence="3">DUF1552 domain-containing protein</fullName>
    </recommendedName>
</protein>
<evidence type="ECO:0008006" key="3">
    <source>
        <dbReference type="Google" id="ProtNLM"/>
    </source>
</evidence>
<organism evidence="1 2">
    <name type="scientific">Thalassoglobus polymorphus</name>
    <dbReference type="NCBI Taxonomy" id="2527994"/>
    <lineage>
        <taxon>Bacteria</taxon>
        <taxon>Pseudomonadati</taxon>
        <taxon>Planctomycetota</taxon>
        <taxon>Planctomycetia</taxon>
        <taxon>Planctomycetales</taxon>
        <taxon>Planctomycetaceae</taxon>
        <taxon>Thalassoglobus</taxon>
    </lineage>
</organism>
<gene>
    <name evidence="1" type="ORF">Mal48_28950</name>
</gene>
<dbReference type="Pfam" id="PF07586">
    <property type="entry name" value="HXXSHH"/>
    <property type="match status" value="1"/>
</dbReference>